<dbReference type="PANTHER" id="PTHR34180:SF1">
    <property type="entry name" value="BETA-ALANYL-DOPAMINE_CARCININE HYDROLASE"/>
    <property type="match status" value="1"/>
</dbReference>
<evidence type="ECO:0000313" key="2">
    <source>
        <dbReference type="EMBL" id="SUZ56405.1"/>
    </source>
</evidence>
<dbReference type="InterPro" id="IPR047801">
    <property type="entry name" value="Peptidase_C45"/>
</dbReference>
<gene>
    <name evidence="2" type="ORF">METZ01_LOCUS9259</name>
</gene>
<dbReference type="PANTHER" id="PTHR34180">
    <property type="entry name" value="PEPTIDASE C45"/>
    <property type="match status" value="1"/>
</dbReference>
<dbReference type="NCBIfam" id="NF040521">
    <property type="entry name" value="C45_proenzyme"/>
    <property type="match status" value="1"/>
</dbReference>
<dbReference type="Gene3D" id="1.10.10.2120">
    <property type="match status" value="1"/>
</dbReference>
<sequence>MSVNFRKISVEGTPEDIGFQTGTLLKDEIHHNSEFYIAYILEKISPQQLSKAVLHIKSLLAKFCPHLLVEIEHMASAAKIKSEYLFAMNARTELLLSPNYNECTAIAFPKKGISAQNWDWSSKLEDNSVVIEITKPNGLKIIQLTEAGVCGKIGMNNYGIGITLNILRTLDRNLKGVPVHIIMRCILECQTFTEVISSVKSYTKGTSSNLIILNSDSSINVEYGGQAWKLFNIESDFYVHTNHFIHIEGVSVDENAMENSLHRYNRSLVQLRENEQSIVTMKKILSDTQGEHPILSKYVPYLDNNMGETGTLATIVMDLNNGTFEVRKGNPNSKHFDINQYSKYQVID</sequence>
<dbReference type="InterPro" id="IPR005079">
    <property type="entry name" value="Peptidase_C45_hydrolase"/>
</dbReference>
<dbReference type="AlphaFoldDB" id="A0A381NP89"/>
<dbReference type="InterPro" id="IPR047794">
    <property type="entry name" value="C45_proenzyme-like"/>
</dbReference>
<dbReference type="Pfam" id="PF03417">
    <property type="entry name" value="AAT"/>
    <property type="match status" value="1"/>
</dbReference>
<proteinExistence type="predicted"/>
<reference evidence="2" key="1">
    <citation type="submission" date="2018-05" db="EMBL/GenBank/DDBJ databases">
        <authorList>
            <person name="Lanie J.A."/>
            <person name="Ng W.-L."/>
            <person name="Kazmierczak K.M."/>
            <person name="Andrzejewski T.M."/>
            <person name="Davidsen T.M."/>
            <person name="Wayne K.J."/>
            <person name="Tettelin H."/>
            <person name="Glass J.I."/>
            <person name="Rusch D."/>
            <person name="Podicherti R."/>
            <person name="Tsui H.-C.T."/>
            <person name="Winkler M.E."/>
        </authorList>
    </citation>
    <scope>NUCLEOTIDE SEQUENCE</scope>
</reference>
<dbReference type="Gene3D" id="3.60.60.10">
    <property type="entry name" value="Penicillin V Acylase, Chain A"/>
    <property type="match status" value="1"/>
</dbReference>
<accession>A0A381NP89</accession>
<feature type="domain" description="Peptidase C45 hydrolase" evidence="1">
    <location>
        <begin position="113"/>
        <end position="332"/>
    </location>
</feature>
<protein>
    <recommendedName>
        <fullName evidence="1">Peptidase C45 hydrolase domain-containing protein</fullName>
    </recommendedName>
</protein>
<name>A0A381NP89_9ZZZZ</name>
<evidence type="ECO:0000259" key="1">
    <source>
        <dbReference type="Pfam" id="PF03417"/>
    </source>
</evidence>
<dbReference type="EMBL" id="UINC01000499">
    <property type="protein sequence ID" value="SUZ56405.1"/>
    <property type="molecule type" value="Genomic_DNA"/>
</dbReference>
<organism evidence="2">
    <name type="scientific">marine metagenome</name>
    <dbReference type="NCBI Taxonomy" id="408172"/>
    <lineage>
        <taxon>unclassified sequences</taxon>
        <taxon>metagenomes</taxon>
        <taxon>ecological metagenomes</taxon>
    </lineage>
</organism>